<keyword evidence="3" id="KW-1185">Reference proteome</keyword>
<accession>A0AAQ3JRX6</accession>
<gene>
    <name evidence="2" type="ORF">Cni_G02122</name>
</gene>
<keyword evidence="1" id="KW-0732">Signal</keyword>
<dbReference type="Proteomes" id="UP001327560">
    <property type="component" value="Chromosome 1"/>
</dbReference>
<evidence type="ECO:0000313" key="2">
    <source>
        <dbReference type="EMBL" id="WOK93425.1"/>
    </source>
</evidence>
<organism evidence="2 3">
    <name type="scientific">Canna indica</name>
    <name type="common">Indian-shot</name>
    <dbReference type="NCBI Taxonomy" id="4628"/>
    <lineage>
        <taxon>Eukaryota</taxon>
        <taxon>Viridiplantae</taxon>
        <taxon>Streptophyta</taxon>
        <taxon>Embryophyta</taxon>
        <taxon>Tracheophyta</taxon>
        <taxon>Spermatophyta</taxon>
        <taxon>Magnoliopsida</taxon>
        <taxon>Liliopsida</taxon>
        <taxon>Zingiberales</taxon>
        <taxon>Cannaceae</taxon>
        <taxon>Canna</taxon>
    </lineage>
</organism>
<sequence>MRRPPNLHSFVFLFTAYAVFSRPAYGRSLHARFLLSGFPPSTPLLPLPSSTYIPSPAPSTLLGACLIEYGIVVRRVITSDNSCLFNAVGYVMEHDQNKAHF</sequence>
<evidence type="ECO:0000313" key="3">
    <source>
        <dbReference type="Proteomes" id="UP001327560"/>
    </source>
</evidence>
<evidence type="ECO:0008006" key="4">
    <source>
        <dbReference type="Google" id="ProtNLM"/>
    </source>
</evidence>
<dbReference type="Gene3D" id="3.90.70.80">
    <property type="match status" value="1"/>
</dbReference>
<feature type="signal peptide" evidence="1">
    <location>
        <begin position="1"/>
        <end position="26"/>
    </location>
</feature>
<reference evidence="2 3" key="1">
    <citation type="submission" date="2023-10" db="EMBL/GenBank/DDBJ databases">
        <title>Chromosome-scale genome assembly provides insights into flower coloration mechanisms of Canna indica.</title>
        <authorList>
            <person name="Li C."/>
        </authorList>
    </citation>
    <scope>NUCLEOTIDE SEQUENCE [LARGE SCALE GENOMIC DNA]</scope>
    <source>
        <tissue evidence="2">Flower</tissue>
    </source>
</reference>
<dbReference type="EMBL" id="CP136890">
    <property type="protein sequence ID" value="WOK93425.1"/>
    <property type="molecule type" value="Genomic_DNA"/>
</dbReference>
<dbReference type="AlphaFoldDB" id="A0AAQ3JRX6"/>
<name>A0AAQ3JRX6_9LILI</name>
<feature type="chain" id="PRO_5042916710" description="Ubiquitin thioesterase OTU1" evidence="1">
    <location>
        <begin position="27"/>
        <end position="101"/>
    </location>
</feature>
<evidence type="ECO:0000256" key="1">
    <source>
        <dbReference type="SAM" id="SignalP"/>
    </source>
</evidence>
<protein>
    <recommendedName>
        <fullName evidence="4">Ubiquitin thioesterase OTU1</fullName>
    </recommendedName>
</protein>
<proteinExistence type="predicted"/>